<dbReference type="OrthoDB" id="1436769at2759"/>
<organism evidence="2 3">
    <name type="scientific">Trifolium subterraneum</name>
    <name type="common">Subterranean clover</name>
    <dbReference type="NCBI Taxonomy" id="3900"/>
    <lineage>
        <taxon>Eukaryota</taxon>
        <taxon>Viridiplantae</taxon>
        <taxon>Streptophyta</taxon>
        <taxon>Embryophyta</taxon>
        <taxon>Tracheophyta</taxon>
        <taxon>Spermatophyta</taxon>
        <taxon>Magnoliopsida</taxon>
        <taxon>eudicotyledons</taxon>
        <taxon>Gunneridae</taxon>
        <taxon>Pentapetalae</taxon>
        <taxon>rosids</taxon>
        <taxon>fabids</taxon>
        <taxon>Fabales</taxon>
        <taxon>Fabaceae</taxon>
        <taxon>Papilionoideae</taxon>
        <taxon>50 kb inversion clade</taxon>
        <taxon>NPAAA clade</taxon>
        <taxon>Hologalegina</taxon>
        <taxon>IRL clade</taxon>
        <taxon>Trifolieae</taxon>
        <taxon>Trifolium</taxon>
    </lineage>
</organism>
<dbReference type="InterPro" id="IPR029480">
    <property type="entry name" value="Transpos_assoc"/>
</dbReference>
<dbReference type="Proteomes" id="UP000242715">
    <property type="component" value="Unassembled WGS sequence"/>
</dbReference>
<gene>
    <name evidence="2" type="ORF">TSUD_240550</name>
</gene>
<keyword evidence="3" id="KW-1185">Reference proteome</keyword>
<evidence type="ECO:0000259" key="1">
    <source>
        <dbReference type="Pfam" id="PF13963"/>
    </source>
</evidence>
<sequence>MDRTWMYNRLNANRHGLQEKFVRGVKNFVKKALKQPICISEGGISTAVNVRLYLYKFGFQPNYWIWTKHGEVKQSVDTRGGSNSLMEIPL</sequence>
<accession>A0A2Z6PU20</accession>
<protein>
    <recommendedName>
        <fullName evidence="1">Transposase-associated domain-containing protein</fullName>
    </recommendedName>
</protein>
<proteinExistence type="predicted"/>
<dbReference type="EMBL" id="DF974773">
    <property type="protein sequence ID" value="GAU50457.1"/>
    <property type="molecule type" value="Genomic_DNA"/>
</dbReference>
<name>A0A2Z6PU20_TRISU</name>
<evidence type="ECO:0000313" key="3">
    <source>
        <dbReference type="Proteomes" id="UP000242715"/>
    </source>
</evidence>
<reference evidence="3" key="1">
    <citation type="journal article" date="2017" name="Front. Plant Sci.">
        <title>Climate Clever Clovers: New Paradigm to Reduce the Environmental Footprint of Ruminants by Breeding Low Methanogenic Forages Utilizing Haplotype Variation.</title>
        <authorList>
            <person name="Kaur P."/>
            <person name="Appels R."/>
            <person name="Bayer P.E."/>
            <person name="Keeble-Gagnere G."/>
            <person name="Wang J."/>
            <person name="Hirakawa H."/>
            <person name="Shirasawa K."/>
            <person name="Vercoe P."/>
            <person name="Stefanova K."/>
            <person name="Durmic Z."/>
            <person name="Nichols P."/>
            <person name="Revell C."/>
            <person name="Isobe S.N."/>
            <person name="Edwards D."/>
            <person name="Erskine W."/>
        </authorList>
    </citation>
    <scope>NUCLEOTIDE SEQUENCE [LARGE SCALE GENOMIC DNA]</scope>
    <source>
        <strain evidence="3">cv. Daliak</strain>
    </source>
</reference>
<evidence type="ECO:0000313" key="2">
    <source>
        <dbReference type="EMBL" id="GAU50457.1"/>
    </source>
</evidence>
<dbReference type="Pfam" id="PF13963">
    <property type="entry name" value="Transpos_assoc"/>
    <property type="match status" value="1"/>
</dbReference>
<feature type="domain" description="Transposase-associated" evidence="1">
    <location>
        <begin position="3"/>
        <end position="71"/>
    </location>
</feature>
<dbReference type="AlphaFoldDB" id="A0A2Z6PU20"/>